<dbReference type="GO" id="GO:0006952">
    <property type="term" value="P:defense response"/>
    <property type="evidence" value="ECO:0007669"/>
    <property type="project" value="UniProtKB-KW"/>
</dbReference>
<accession>A0A2N9EIH2</accession>
<name>A0A2N9EIH2_FAGSY</name>
<dbReference type="PANTHER" id="PTHR45752:SF192">
    <property type="entry name" value="NB-ARC DOMAIN-CONTAINING PROTEIN"/>
    <property type="match status" value="1"/>
</dbReference>
<keyword evidence="2" id="KW-0677">Repeat</keyword>
<dbReference type="InterPro" id="IPR027417">
    <property type="entry name" value="P-loop_NTPase"/>
</dbReference>
<protein>
    <recommendedName>
        <fullName evidence="3">Disease resistance R13L4/SHOC-2-like LRR domain-containing protein</fullName>
    </recommendedName>
</protein>
<proteinExistence type="predicted"/>
<evidence type="ECO:0000256" key="1">
    <source>
        <dbReference type="ARBA" id="ARBA00022614"/>
    </source>
</evidence>
<evidence type="ECO:0000313" key="4">
    <source>
        <dbReference type="EMBL" id="SPC74420.1"/>
    </source>
</evidence>
<dbReference type="InterPro" id="IPR055414">
    <property type="entry name" value="LRR_R13L4/SHOC2-like"/>
</dbReference>
<sequence length="1124" mass="126889">MCRLLLIVDGVPDTMDENFIMKELRQIMLLNKQTKFLFTTRNEPVKEESRQSKETNEEIEIESEEMKKVIEIKPLPEDEGLALLKTRVTKTVSDNCANEIAKRSKGLPAAIVVIAEALNRIGEHDCGVLTLERAVKEAATCEEANNGANSLLRCGYEMLPRNMALINCCRYTLQFFFMHGGVHYNELIACWIMEGYFGPVDHIEKAYKEGHCVLVELIDRHLLKIQNDNVVVVEGLALTVLDFCQDGYIGTSSLGFASVFEGSKWQGFGRITHADGMIKTLCNHVKWDKVSTLLIDGSRLCKEVTDTFFKPMLGLEVLALFNTTIKSLPSNLSGMDKLHLLVLRGCDLLENVDHIKELENLTVLEISGATSLIKIPNDFFDKLLKLRSLKLSAVQIKSLPSSISELSELRWLNLKGCSSLEELPRLKKLTNLQVLDLSDAIELRKMKDKTLKAHIELRMLDVSQTKLDRLPFLKNLGNLTQLSLRYCECLTRLPSLKSLSKLQLLDLSGSPILKEIQDESFPSMGSLKSLNFSKTAVRHLPSNISSLPNLESLNLSDACSFDKIEDNISEPLRCLFNLDLSNTKINNLPSLSNLGNLQTLNLSGCSALTEIRDQSFEHLTCLQHLNLSETKIERLPSLSNLINLCCLLLRNCVSLKELPPLESLLKLEELDLCGARSLEKTEAKFLEHMVHLRFLNLSGTELKLPPMSNHTNLTKLSLQGCSLSELYPNLGKYINLEVLDLSETDIESLPSLDNSGNLRDLKLRGCSRLEKLPSLKSLIYLEVLDLWGTGVKEFPYEISELTRLKHLDLPDLKDVPPLDWGQIKHLPEELNWAQCHVFKHVRNRPCISVRGTDFFLNFKESPELWETCFKEFQFSVCALKEEGKAGDIWWHKVDPFFRKIYFQTLSFPEEHGQYLEVMGFDSFPAGVEVALLKAEYISLIDNKFIESLSDLAAGVKAMDFGNVMAMKCCRVERSTKMKTIFGGEAEVIVEGNLETLWASNLPILDSVSSGDLQLGCFKNFRKLYLDCCPMLKTIPSSQLPENLEVLQIKFCDKLETLFMPNTSTEFKLQNLKKVYLVELPNLTSIGVLETSIGVLETESLPDIFPSTEINQNQLQGMPKTCKFR</sequence>
<dbReference type="PANTHER" id="PTHR45752">
    <property type="entry name" value="LEUCINE-RICH REPEAT-CONTAINING"/>
    <property type="match status" value="1"/>
</dbReference>
<reference evidence="4" key="1">
    <citation type="submission" date="2018-02" db="EMBL/GenBank/DDBJ databases">
        <authorList>
            <person name="Cohen D.B."/>
            <person name="Kent A.D."/>
        </authorList>
    </citation>
    <scope>NUCLEOTIDE SEQUENCE</scope>
</reference>
<keyword evidence="1" id="KW-0433">Leucine-rich repeat</keyword>
<dbReference type="SMART" id="SM00369">
    <property type="entry name" value="LRR_TYP"/>
    <property type="match status" value="7"/>
</dbReference>
<dbReference type="InterPro" id="IPR050715">
    <property type="entry name" value="LRR-SigEffector_domain"/>
</dbReference>
<evidence type="ECO:0000256" key="2">
    <source>
        <dbReference type="ARBA" id="ARBA00022737"/>
    </source>
</evidence>
<dbReference type="SUPFAM" id="SSF52540">
    <property type="entry name" value="P-loop containing nucleoside triphosphate hydrolases"/>
    <property type="match status" value="1"/>
</dbReference>
<dbReference type="InterPro" id="IPR003591">
    <property type="entry name" value="Leu-rich_rpt_typical-subtyp"/>
</dbReference>
<dbReference type="InterPro" id="IPR032675">
    <property type="entry name" value="LRR_dom_sf"/>
</dbReference>
<dbReference type="Gene3D" id="3.80.10.10">
    <property type="entry name" value="Ribonuclease Inhibitor"/>
    <property type="match status" value="5"/>
</dbReference>
<dbReference type="AlphaFoldDB" id="A0A2N9EIH2"/>
<dbReference type="SUPFAM" id="SSF52058">
    <property type="entry name" value="L domain-like"/>
    <property type="match status" value="2"/>
</dbReference>
<dbReference type="InterPro" id="IPR001611">
    <property type="entry name" value="Leu-rich_rpt"/>
</dbReference>
<dbReference type="Pfam" id="PF23598">
    <property type="entry name" value="LRR_14"/>
    <property type="match status" value="1"/>
</dbReference>
<organism evidence="4">
    <name type="scientific">Fagus sylvatica</name>
    <name type="common">Beechnut</name>
    <dbReference type="NCBI Taxonomy" id="28930"/>
    <lineage>
        <taxon>Eukaryota</taxon>
        <taxon>Viridiplantae</taxon>
        <taxon>Streptophyta</taxon>
        <taxon>Embryophyta</taxon>
        <taxon>Tracheophyta</taxon>
        <taxon>Spermatophyta</taxon>
        <taxon>Magnoliopsida</taxon>
        <taxon>eudicotyledons</taxon>
        <taxon>Gunneridae</taxon>
        <taxon>Pentapetalae</taxon>
        <taxon>rosids</taxon>
        <taxon>fabids</taxon>
        <taxon>Fagales</taxon>
        <taxon>Fagaceae</taxon>
        <taxon>Fagus</taxon>
    </lineage>
</organism>
<evidence type="ECO:0000259" key="3">
    <source>
        <dbReference type="Pfam" id="PF23598"/>
    </source>
</evidence>
<dbReference type="GO" id="GO:0043531">
    <property type="term" value="F:ADP binding"/>
    <property type="evidence" value="ECO:0007669"/>
    <property type="project" value="InterPro"/>
</dbReference>
<gene>
    <name evidence="4" type="ORF">FSB_LOCUS2302</name>
</gene>
<dbReference type="EMBL" id="OIVN01000109">
    <property type="protein sequence ID" value="SPC74420.1"/>
    <property type="molecule type" value="Genomic_DNA"/>
</dbReference>
<dbReference type="PROSITE" id="PS51450">
    <property type="entry name" value="LRR"/>
    <property type="match status" value="3"/>
</dbReference>
<feature type="domain" description="Disease resistance R13L4/SHOC-2-like LRR" evidence="3">
    <location>
        <begin position="357"/>
        <end position="555"/>
    </location>
</feature>